<feature type="compositionally biased region" description="Acidic residues" evidence="10">
    <location>
        <begin position="882"/>
        <end position="891"/>
    </location>
</feature>
<dbReference type="AlphaFoldDB" id="A0AA36H1Q6"/>
<reference evidence="11" key="1">
    <citation type="submission" date="2023-07" db="EMBL/GenBank/DDBJ databases">
        <authorList>
            <consortium name="CYATHOMIX"/>
        </authorList>
    </citation>
    <scope>NUCLEOTIDE SEQUENCE</scope>
    <source>
        <strain evidence="11">N/A</strain>
    </source>
</reference>
<dbReference type="GO" id="GO:0098882">
    <property type="term" value="F:structural constituent of presynaptic active zone"/>
    <property type="evidence" value="ECO:0007669"/>
    <property type="project" value="TreeGrafter"/>
</dbReference>
<keyword evidence="7" id="KW-0966">Cell projection</keyword>
<feature type="region of interest" description="Disordered" evidence="10">
    <location>
        <begin position="94"/>
        <end position="133"/>
    </location>
</feature>
<dbReference type="GO" id="GO:0030424">
    <property type="term" value="C:axon"/>
    <property type="evidence" value="ECO:0007669"/>
    <property type="project" value="UniProtKB-SubCell"/>
</dbReference>
<accession>A0AA36H1Q6</accession>
<feature type="compositionally biased region" description="Low complexity" evidence="10">
    <location>
        <begin position="108"/>
        <end position="117"/>
    </location>
</feature>
<evidence type="ECO:0000256" key="9">
    <source>
        <dbReference type="SAM" id="Coils"/>
    </source>
</evidence>
<keyword evidence="6" id="KW-0206">Cytoskeleton</keyword>
<dbReference type="EMBL" id="CATQJL010000305">
    <property type="protein sequence ID" value="CAJ0602455.1"/>
    <property type="molecule type" value="Genomic_DNA"/>
</dbReference>
<evidence type="ECO:0000256" key="7">
    <source>
        <dbReference type="ARBA" id="ARBA00023273"/>
    </source>
</evidence>
<evidence type="ECO:0000256" key="10">
    <source>
        <dbReference type="SAM" id="MobiDB-lite"/>
    </source>
</evidence>
<organism evidence="11 12">
    <name type="scientific">Cylicocyclus nassatus</name>
    <name type="common">Nematode worm</name>
    <dbReference type="NCBI Taxonomy" id="53992"/>
    <lineage>
        <taxon>Eukaryota</taxon>
        <taxon>Metazoa</taxon>
        <taxon>Ecdysozoa</taxon>
        <taxon>Nematoda</taxon>
        <taxon>Chromadorea</taxon>
        <taxon>Rhabditida</taxon>
        <taxon>Rhabditina</taxon>
        <taxon>Rhabditomorpha</taxon>
        <taxon>Strongyloidea</taxon>
        <taxon>Strongylidae</taxon>
        <taxon>Cylicocyclus</taxon>
    </lineage>
</organism>
<evidence type="ECO:0000256" key="6">
    <source>
        <dbReference type="ARBA" id="ARBA00023212"/>
    </source>
</evidence>
<sequence length="891" mass="100290">MHISYPLLDFLPVANVAFALLHGYRDVLDRSAWPALGRPLGWGDDSTTGAIPEIPSVLHNPPDYGMPQSRYGLGEYGSAFSAVQPRASSSYEPYDIAQAPTPTPAPAPRGGSAGPSRYGYPSTSGRKTLTRQHRSMDTMGPLESDMGMSGQDGPLAIATNFPSHQSSGLHGTYRAPLSNPTSTSQNYWSNIGRMAQYSDVGAGSAGRLPGLTLSAEYEQLKADYQASVEKLNQTMNSIKTFWSPELKRERQMRREVERLLQTAGPSSGVSQDGQYAHLRMEIAARDEKIRQLNTMLDEGMTGNSSLAEMRIRELEDVVSQLQEMLKSNEQQMLTQVEPSGRFALENALRIADDRQARINELQEELSRLRIARAGQPRDFTDKSVTSHEMVTLRMKMERSEVELSERKAELAQCQARMRTAEEQAADLRQHVQLLKEQITNREQQHTLLQGDVDALRSKLEGKNQQMEQRDQRIDRLEKDLANAKGEVSEKHEQIQQLDHRISQMMGRIDGLETSLRDKEAELDKAKIRLLSHPDVIKEKEFKEKIDTLTIEKQRMQDHIDQLRRNSEKERLEQQESYQAELRQLKCNVENLQKELADRDVLLESQNEKIGDMDKELASSRQRLQAVMVDKGENELRREVESARGEVEKLLKMVRQLEKENQQLSSQCKQLQSAVDRGGTDSSGTLTKGDLPTVVPGSLLSGGISAQAKKRIEELEEALRESVSITAEREVHLSQQKHLLHQVNQQLSDARRENTELRKRLSEGGVAEREQLLRAVESERRQHIEQLLQLKQEALLAAIAEKDAHLALLEKSRAPREEIDTVRRHKEALMRKLKQENERRAMVVRPDSAASVIQPGAATVAVGGPAQYIAQPSPRQGDVMPAEIDDSEGIWA</sequence>
<dbReference type="GO" id="GO:0048788">
    <property type="term" value="C:cytoskeleton of presynaptic active zone"/>
    <property type="evidence" value="ECO:0007669"/>
    <property type="project" value="TreeGrafter"/>
</dbReference>
<evidence type="ECO:0000256" key="2">
    <source>
        <dbReference type="ARBA" id="ARBA00022490"/>
    </source>
</evidence>
<protein>
    <submittedName>
        <fullName evidence="11">Uncharacterized protein</fullName>
    </submittedName>
</protein>
<feature type="coiled-coil region" evidence="9">
    <location>
        <begin position="304"/>
        <end position="371"/>
    </location>
</feature>
<feature type="region of interest" description="Disordered" evidence="10">
    <location>
        <begin position="868"/>
        <end position="891"/>
    </location>
</feature>
<dbReference type="GO" id="GO:0048167">
    <property type="term" value="P:regulation of synaptic plasticity"/>
    <property type="evidence" value="ECO:0007669"/>
    <property type="project" value="TreeGrafter"/>
</dbReference>
<feature type="coiled-coil region" evidence="9">
    <location>
        <begin position="704"/>
        <end position="792"/>
    </location>
</feature>
<dbReference type="PANTHER" id="PTHR18861:SF0">
    <property type="entry name" value="BRUCHPILOT, ISOFORM J"/>
    <property type="match status" value="1"/>
</dbReference>
<keyword evidence="2" id="KW-0963">Cytoplasm</keyword>
<comment type="subcellular location">
    <subcellularLocation>
        <location evidence="1">Cytoplasm</location>
        <location evidence="1">Cytoskeleton</location>
    </subcellularLocation>
    <subcellularLocation>
        <location evidence="8">Presynapse</location>
    </subcellularLocation>
</comment>
<evidence type="ECO:0000313" key="12">
    <source>
        <dbReference type="Proteomes" id="UP001176961"/>
    </source>
</evidence>
<evidence type="ECO:0000256" key="8">
    <source>
        <dbReference type="ARBA" id="ARBA00034106"/>
    </source>
</evidence>
<dbReference type="PANTHER" id="PTHR18861">
    <property type="entry name" value="ELKS/RAB6-INTERACTING/CAST PROTEIN"/>
    <property type="match status" value="1"/>
</dbReference>
<evidence type="ECO:0000256" key="3">
    <source>
        <dbReference type="ARBA" id="ARBA00022553"/>
    </source>
</evidence>
<evidence type="ECO:0000256" key="5">
    <source>
        <dbReference type="ARBA" id="ARBA00023054"/>
    </source>
</evidence>
<dbReference type="InterPro" id="IPR019323">
    <property type="entry name" value="ELKS/CAST"/>
</dbReference>
<dbReference type="Pfam" id="PF10174">
    <property type="entry name" value="Cast"/>
    <property type="match status" value="2"/>
</dbReference>
<keyword evidence="5 9" id="KW-0175">Coiled coil</keyword>
<comment type="caution">
    <text evidence="11">The sequence shown here is derived from an EMBL/GenBank/DDBJ whole genome shotgun (WGS) entry which is preliminary data.</text>
</comment>
<dbReference type="GO" id="GO:0007274">
    <property type="term" value="P:neuromuscular synaptic transmission"/>
    <property type="evidence" value="ECO:0007669"/>
    <property type="project" value="TreeGrafter"/>
</dbReference>
<gene>
    <name evidence="11" type="ORF">CYNAS_LOCUS14438</name>
</gene>
<keyword evidence="4" id="KW-0770">Synapse</keyword>
<keyword evidence="3" id="KW-0597">Phosphoprotein</keyword>
<evidence type="ECO:0000313" key="11">
    <source>
        <dbReference type="EMBL" id="CAJ0602455.1"/>
    </source>
</evidence>
<evidence type="ECO:0000256" key="1">
    <source>
        <dbReference type="ARBA" id="ARBA00004245"/>
    </source>
</evidence>
<feature type="coiled-coil region" evidence="9">
    <location>
        <begin position="396"/>
        <end position="673"/>
    </location>
</feature>
<name>A0AA36H1Q6_CYLNA</name>
<dbReference type="Proteomes" id="UP001176961">
    <property type="component" value="Unassembled WGS sequence"/>
</dbReference>
<keyword evidence="12" id="KW-1185">Reference proteome</keyword>
<proteinExistence type="predicted"/>
<dbReference type="Gene3D" id="1.10.287.1490">
    <property type="match status" value="1"/>
</dbReference>
<evidence type="ECO:0000256" key="4">
    <source>
        <dbReference type="ARBA" id="ARBA00023018"/>
    </source>
</evidence>